<dbReference type="Gene3D" id="3.40.50.2000">
    <property type="entry name" value="Glycogen Phosphorylase B"/>
    <property type="match status" value="2"/>
</dbReference>
<dbReference type="RefSeq" id="WP_120642367.1">
    <property type="nucleotide sequence ID" value="NZ_RAWB01000035.1"/>
</dbReference>
<dbReference type="Proteomes" id="UP000272888">
    <property type="component" value="Unassembled WGS sequence"/>
</dbReference>
<sequence>MRHGLRIAFFGSSLVSASWNGAVTYYRGLIRALHARGHRVTFYEPEVHGRQEHRDLADPAWARVVVYSVRDTDMLGDCLEEAWGSDVVVKASGVGAFDALLEAQVLELRRSGTQVVFWDVDAPATLERVAKDAGDPFRALIPRYDHVLTNGGGAPVVNAYRELGARRCMPIYNALDPDTHHPVPPEARFAADLSFLGNRLSDREARVEDFFLKAATLLPRARMLLGGSGWEDRALPGNVRRLGHVSTQDHNALNCSARAVLNVHRDSMARFGFSPATRVFEAAGAGACLITDAFEGVEQFLEPGREVLVARSGEEVAEHVQRLTPKEAERVGKAALRRVLAEHTYAHRAEQVEAELGFRLSAAVVAPGGM</sequence>
<organism evidence="2 3">
    <name type="scientific">Corallococcus llansteffanensis</name>
    <dbReference type="NCBI Taxonomy" id="2316731"/>
    <lineage>
        <taxon>Bacteria</taxon>
        <taxon>Pseudomonadati</taxon>
        <taxon>Myxococcota</taxon>
        <taxon>Myxococcia</taxon>
        <taxon>Myxococcales</taxon>
        <taxon>Cystobacterineae</taxon>
        <taxon>Myxococcaceae</taxon>
        <taxon>Corallococcus</taxon>
    </lineage>
</organism>
<dbReference type="EMBL" id="RAWB01000035">
    <property type="protein sequence ID" value="RKH65693.1"/>
    <property type="molecule type" value="Genomic_DNA"/>
</dbReference>
<dbReference type="Pfam" id="PF13524">
    <property type="entry name" value="Glyco_trans_1_2"/>
    <property type="match status" value="1"/>
</dbReference>
<name>A0A3A8QAI8_9BACT</name>
<evidence type="ECO:0000313" key="3">
    <source>
        <dbReference type="Proteomes" id="UP000272888"/>
    </source>
</evidence>
<accession>A0A3A8QAI8</accession>
<evidence type="ECO:0000313" key="2">
    <source>
        <dbReference type="EMBL" id="RKH65693.1"/>
    </source>
</evidence>
<reference evidence="3" key="1">
    <citation type="submission" date="2018-09" db="EMBL/GenBank/DDBJ databases">
        <authorList>
            <person name="Livingstone P.G."/>
            <person name="Whitworth D.E."/>
        </authorList>
    </citation>
    <scope>NUCLEOTIDE SEQUENCE [LARGE SCALE GENOMIC DNA]</scope>
    <source>
        <strain evidence="3">CA051B</strain>
    </source>
</reference>
<gene>
    <name evidence="2" type="ORF">D7V93_05545</name>
</gene>
<feature type="domain" description="Spore protein YkvP/CgeB glycosyl transferase-like" evidence="1">
    <location>
        <begin position="209"/>
        <end position="353"/>
    </location>
</feature>
<dbReference type="InterPro" id="IPR055259">
    <property type="entry name" value="YkvP/CgeB_Glyco_trans-like"/>
</dbReference>
<dbReference type="SUPFAM" id="SSF53756">
    <property type="entry name" value="UDP-Glycosyltransferase/glycogen phosphorylase"/>
    <property type="match status" value="1"/>
</dbReference>
<evidence type="ECO:0000259" key="1">
    <source>
        <dbReference type="Pfam" id="PF13524"/>
    </source>
</evidence>
<proteinExistence type="predicted"/>
<keyword evidence="3" id="KW-1185">Reference proteome</keyword>
<protein>
    <recommendedName>
        <fullName evidence="1">Spore protein YkvP/CgeB glycosyl transferase-like domain-containing protein</fullName>
    </recommendedName>
</protein>
<dbReference type="AlphaFoldDB" id="A0A3A8QAI8"/>
<comment type="caution">
    <text evidence="2">The sequence shown here is derived from an EMBL/GenBank/DDBJ whole genome shotgun (WGS) entry which is preliminary data.</text>
</comment>